<dbReference type="EMBL" id="CTEE01000001">
    <property type="protein sequence ID" value="CQD22461.1"/>
    <property type="molecule type" value="Genomic_DNA"/>
</dbReference>
<accession>A0A0E4H1W8</accession>
<feature type="compositionally biased region" description="Low complexity" evidence="1">
    <location>
        <begin position="152"/>
        <end position="162"/>
    </location>
</feature>
<protein>
    <submittedName>
        <fullName evidence="2">Uncharacterized protein</fullName>
    </submittedName>
</protein>
<feature type="region of interest" description="Disordered" evidence="1">
    <location>
        <begin position="143"/>
        <end position="162"/>
    </location>
</feature>
<evidence type="ECO:0000313" key="3">
    <source>
        <dbReference type="Proteomes" id="UP000199251"/>
    </source>
</evidence>
<proteinExistence type="predicted"/>
<evidence type="ECO:0000256" key="1">
    <source>
        <dbReference type="SAM" id="MobiDB-lite"/>
    </source>
</evidence>
<name>A0A0E4H1W8_MYCLN</name>
<evidence type="ECO:0000313" key="2">
    <source>
        <dbReference type="EMBL" id="CQD22461.1"/>
    </source>
</evidence>
<dbReference type="AlphaFoldDB" id="A0A0E4H1W8"/>
<gene>
    <name evidence="2" type="ORF">BN1232_05632</name>
</gene>
<dbReference type="Proteomes" id="UP000199251">
    <property type="component" value="Unassembled WGS sequence"/>
</dbReference>
<organism evidence="2 3">
    <name type="scientific">Mycobacterium lentiflavum</name>
    <dbReference type="NCBI Taxonomy" id="141349"/>
    <lineage>
        <taxon>Bacteria</taxon>
        <taxon>Bacillati</taxon>
        <taxon>Actinomycetota</taxon>
        <taxon>Actinomycetes</taxon>
        <taxon>Mycobacteriales</taxon>
        <taxon>Mycobacteriaceae</taxon>
        <taxon>Mycobacterium</taxon>
        <taxon>Mycobacterium simiae complex</taxon>
    </lineage>
</organism>
<sequence length="234" mass="25771">MPTGLDLQAGLLTAKGTCAPNYRYRRIIWSSDHCSCRPPGGRSASSPTARSRNRRLALAEGSFPDHQSRTRTGPRVRPRVRRVRVHHPCCFTRRVPNGRSRAVDEYMMPLNPLAAPQLAPRSARLSERKRARCTRRCRAKVRPSLSPTGLHGSSPFSLTSSGSTNCSANGHEFERVRDLCVLGGSPTWRRDDRVWGTSDAGSPLWPARDWGCVTALARLRFAVACQGDGTSGLP</sequence>
<reference evidence="2 3" key="1">
    <citation type="submission" date="2015-03" db="EMBL/GenBank/DDBJ databases">
        <authorList>
            <person name="Urmite Genomes"/>
        </authorList>
    </citation>
    <scope>NUCLEOTIDE SEQUENCE [LARGE SCALE GENOMIC DNA]</scope>
    <source>
        <strain evidence="2 3">CSUR P1491</strain>
    </source>
</reference>